<dbReference type="HAMAP" id="MF_01615">
    <property type="entry name" value="PdxT"/>
    <property type="match status" value="1"/>
</dbReference>
<dbReference type="Proteomes" id="UP000186607">
    <property type="component" value="Unassembled WGS sequence"/>
</dbReference>
<dbReference type="OrthoDB" id="9810320at2"/>
<feature type="active site" description="Charge relay system" evidence="10 11">
    <location>
        <position position="182"/>
    </location>
</feature>
<comment type="pathway">
    <text evidence="10">Cofactor biosynthesis; pyridoxal 5'-phosphate biosynthesis.</text>
</comment>
<proteinExistence type="inferred from homology"/>
<sequence>MAGKPLRIGVLALQGAFREHCRLLDSLGAAVREVRLPADLAGLNGLILPGGESTTMARLLSEYALWEPIRDFHTSGRAIWGTCAGAILLAREVQGAPPQFGGRQQSLGLLDTTVQRNAFGRQINSFAAPLTVQGLDLPFPAVFIRAPAFSGAGADVTVLAEWDGQAVMLRQGRILATAFHPELSGDARIHKLFIEMAQEAQAANT</sequence>
<keyword evidence="4 10" id="KW-0315">Glutamine amidotransferase</keyword>
<dbReference type="GO" id="GO:0008614">
    <property type="term" value="P:pyridoxine metabolic process"/>
    <property type="evidence" value="ECO:0007669"/>
    <property type="project" value="TreeGrafter"/>
</dbReference>
<gene>
    <name evidence="10" type="primary">pdxT</name>
    <name evidence="13" type="ORF">BOO71_0003937</name>
</gene>
<feature type="binding site" evidence="10 12">
    <location>
        <begin position="144"/>
        <end position="145"/>
    </location>
    <ligand>
        <name>L-glutamine</name>
        <dbReference type="ChEBI" id="CHEBI:58359"/>
    </ligand>
</feature>
<dbReference type="GO" id="GO:0042823">
    <property type="term" value="P:pyridoxal phosphate biosynthetic process"/>
    <property type="evidence" value="ECO:0007669"/>
    <property type="project" value="UniProtKB-UniRule"/>
</dbReference>
<dbReference type="GO" id="GO:0036381">
    <property type="term" value="F:pyridoxal 5'-phosphate synthase (glutamine hydrolysing) activity"/>
    <property type="evidence" value="ECO:0007669"/>
    <property type="project" value="UniProtKB-UniRule"/>
</dbReference>
<evidence type="ECO:0000256" key="10">
    <source>
        <dbReference type="HAMAP-Rule" id="MF_01615"/>
    </source>
</evidence>
<feature type="binding site" evidence="10 12">
    <location>
        <begin position="51"/>
        <end position="53"/>
    </location>
    <ligand>
        <name>L-glutamine</name>
        <dbReference type="ChEBI" id="CHEBI:58359"/>
    </ligand>
</feature>
<dbReference type="NCBIfam" id="TIGR03800">
    <property type="entry name" value="PLP_synth_Pdx2"/>
    <property type="match status" value="1"/>
</dbReference>
<evidence type="ECO:0000256" key="5">
    <source>
        <dbReference type="ARBA" id="ARBA00023239"/>
    </source>
</evidence>
<dbReference type="UniPathway" id="UPA00245"/>
<keyword evidence="13" id="KW-0808">Transferase</keyword>
<feature type="active site" description="Charge relay system" evidence="10 11">
    <location>
        <position position="180"/>
    </location>
</feature>
<comment type="similarity">
    <text evidence="1 10">Belongs to the glutaminase PdxT/SNO family.</text>
</comment>
<dbReference type="EMBL" id="MSTI01000044">
    <property type="protein sequence ID" value="OLV19078.1"/>
    <property type="molecule type" value="Genomic_DNA"/>
</dbReference>
<evidence type="ECO:0000256" key="6">
    <source>
        <dbReference type="ARBA" id="ARBA00047992"/>
    </source>
</evidence>
<dbReference type="PROSITE" id="PS51273">
    <property type="entry name" value="GATASE_TYPE_1"/>
    <property type="match status" value="1"/>
</dbReference>
<protein>
    <recommendedName>
        <fullName evidence="10">Pyridoxal 5'-phosphate synthase subunit PdxT</fullName>
        <ecNumber evidence="10">4.3.3.6</ecNumber>
    </recommendedName>
    <alternativeName>
        <fullName evidence="10">Pdx2</fullName>
    </alternativeName>
    <alternativeName>
        <fullName evidence="10">Pyridoxal 5'-phosphate synthase glutaminase subunit</fullName>
        <ecNumber evidence="10">3.5.1.2</ecNumber>
    </alternativeName>
</protein>
<evidence type="ECO:0000256" key="2">
    <source>
        <dbReference type="ARBA" id="ARBA00022801"/>
    </source>
</evidence>
<dbReference type="EC" id="4.3.3.6" evidence="10"/>
<dbReference type="InterPro" id="IPR002161">
    <property type="entry name" value="PdxT/SNO"/>
</dbReference>
<organism evidence="13 14">
    <name type="scientific">Deinococcus marmoris</name>
    <dbReference type="NCBI Taxonomy" id="249408"/>
    <lineage>
        <taxon>Bacteria</taxon>
        <taxon>Thermotogati</taxon>
        <taxon>Deinococcota</taxon>
        <taxon>Deinococci</taxon>
        <taxon>Deinococcales</taxon>
        <taxon>Deinococcaceae</taxon>
        <taxon>Deinococcus</taxon>
    </lineage>
</organism>
<comment type="catalytic activity">
    <reaction evidence="7 10">
        <text>L-glutamine + H2O = L-glutamate + NH4(+)</text>
        <dbReference type="Rhea" id="RHEA:15889"/>
        <dbReference type="ChEBI" id="CHEBI:15377"/>
        <dbReference type="ChEBI" id="CHEBI:28938"/>
        <dbReference type="ChEBI" id="CHEBI:29985"/>
        <dbReference type="ChEBI" id="CHEBI:58359"/>
        <dbReference type="EC" id="3.5.1.2"/>
    </reaction>
</comment>
<name>A0A1U7P1P5_9DEIO</name>
<evidence type="ECO:0000313" key="13">
    <source>
        <dbReference type="EMBL" id="OLV19078.1"/>
    </source>
</evidence>
<dbReference type="FunFam" id="3.40.50.880:FF:000010">
    <property type="entry name" value="uncharacterized protein LOC100176842 isoform X2"/>
    <property type="match status" value="1"/>
</dbReference>
<dbReference type="PROSITE" id="PS51130">
    <property type="entry name" value="PDXT_SNO_2"/>
    <property type="match status" value="1"/>
</dbReference>
<dbReference type="PROSITE" id="PS01236">
    <property type="entry name" value="PDXT_SNO_1"/>
    <property type="match status" value="1"/>
</dbReference>
<dbReference type="EC" id="3.5.1.2" evidence="10"/>
<evidence type="ECO:0000313" key="14">
    <source>
        <dbReference type="Proteomes" id="UP000186607"/>
    </source>
</evidence>
<dbReference type="GO" id="GO:0006543">
    <property type="term" value="P:L-glutamine catabolic process"/>
    <property type="evidence" value="ECO:0007669"/>
    <property type="project" value="UniProtKB-UniRule"/>
</dbReference>
<dbReference type="GO" id="GO:0005829">
    <property type="term" value="C:cytosol"/>
    <property type="evidence" value="ECO:0007669"/>
    <property type="project" value="TreeGrafter"/>
</dbReference>
<evidence type="ECO:0000256" key="1">
    <source>
        <dbReference type="ARBA" id="ARBA00008345"/>
    </source>
</evidence>
<comment type="catalytic activity">
    <reaction evidence="6 10">
        <text>aldehydo-D-ribose 5-phosphate + D-glyceraldehyde 3-phosphate + L-glutamine = pyridoxal 5'-phosphate + L-glutamate + phosphate + 3 H2O + H(+)</text>
        <dbReference type="Rhea" id="RHEA:31507"/>
        <dbReference type="ChEBI" id="CHEBI:15377"/>
        <dbReference type="ChEBI" id="CHEBI:15378"/>
        <dbReference type="ChEBI" id="CHEBI:29985"/>
        <dbReference type="ChEBI" id="CHEBI:43474"/>
        <dbReference type="ChEBI" id="CHEBI:58273"/>
        <dbReference type="ChEBI" id="CHEBI:58359"/>
        <dbReference type="ChEBI" id="CHEBI:59776"/>
        <dbReference type="ChEBI" id="CHEBI:597326"/>
        <dbReference type="EC" id="4.3.3.6"/>
    </reaction>
</comment>
<dbReference type="InterPro" id="IPR029062">
    <property type="entry name" value="Class_I_gatase-like"/>
</dbReference>
<evidence type="ECO:0000256" key="11">
    <source>
        <dbReference type="PIRSR" id="PIRSR005639-1"/>
    </source>
</evidence>
<comment type="caution">
    <text evidence="13">The sequence shown here is derived from an EMBL/GenBank/DDBJ whole genome shotgun (WGS) entry which is preliminary data.</text>
</comment>
<dbReference type="GO" id="GO:1903600">
    <property type="term" value="C:glutaminase complex"/>
    <property type="evidence" value="ECO:0007669"/>
    <property type="project" value="TreeGrafter"/>
</dbReference>
<dbReference type="PANTHER" id="PTHR31559">
    <property type="entry name" value="PYRIDOXAL 5'-PHOSPHATE SYNTHASE SUBUNIT SNO"/>
    <property type="match status" value="1"/>
</dbReference>
<dbReference type="InterPro" id="IPR021196">
    <property type="entry name" value="PdxT/SNO_CS"/>
</dbReference>
<evidence type="ECO:0000256" key="7">
    <source>
        <dbReference type="ARBA" id="ARBA00049534"/>
    </source>
</evidence>
<dbReference type="Pfam" id="PF01174">
    <property type="entry name" value="SNO"/>
    <property type="match status" value="1"/>
</dbReference>
<evidence type="ECO:0000256" key="8">
    <source>
        <dbReference type="ARBA" id="ARBA00054599"/>
    </source>
</evidence>
<dbReference type="eggNOG" id="COG0311">
    <property type="taxonomic scope" value="Bacteria"/>
</dbReference>
<reference evidence="13 14" key="1">
    <citation type="submission" date="2017-01" db="EMBL/GenBank/DDBJ databases">
        <title>Genome Analysis of Deinococcus marmoris KOPRI26562.</title>
        <authorList>
            <person name="Kim J.H."/>
            <person name="Oh H.-M."/>
        </authorList>
    </citation>
    <scope>NUCLEOTIDE SEQUENCE [LARGE SCALE GENOMIC DNA]</scope>
    <source>
        <strain evidence="13 14">KOPRI26562</strain>
    </source>
</reference>
<dbReference type="AlphaFoldDB" id="A0A1U7P1P5"/>
<evidence type="ECO:0000256" key="12">
    <source>
        <dbReference type="PIRSR" id="PIRSR005639-2"/>
    </source>
</evidence>
<evidence type="ECO:0000256" key="9">
    <source>
        <dbReference type="ARBA" id="ARBA00064749"/>
    </source>
</evidence>
<dbReference type="SUPFAM" id="SSF52317">
    <property type="entry name" value="Class I glutamine amidotransferase-like"/>
    <property type="match status" value="1"/>
</dbReference>
<comment type="function">
    <text evidence="8 10">Catalyzes the hydrolysis of glutamine to glutamate and ammonia as part of the biosynthesis of pyridoxal 5'-phosphate. The resulting ammonia molecule is channeled to the active site of PdxS.</text>
</comment>
<dbReference type="GO" id="GO:0004359">
    <property type="term" value="F:glutaminase activity"/>
    <property type="evidence" value="ECO:0007669"/>
    <property type="project" value="UniProtKB-UniRule"/>
</dbReference>
<evidence type="ECO:0000256" key="4">
    <source>
        <dbReference type="ARBA" id="ARBA00022962"/>
    </source>
</evidence>
<keyword evidence="5 10" id="KW-0456">Lyase</keyword>
<feature type="binding site" evidence="10 12">
    <location>
        <position position="116"/>
    </location>
    <ligand>
        <name>L-glutamine</name>
        <dbReference type="ChEBI" id="CHEBI:58359"/>
    </ligand>
</feature>
<dbReference type="STRING" id="249408.BOO71_0003937"/>
<keyword evidence="14" id="KW-1185">Reference proteome</keyword>
<dbReference type="RefSeq" id="WP_075831191.1">
    <property type="nucleotide sequence ID" value="NZ_MSTI01000044.1"/>
</dbReference>
<dbReference type="PIRSF" id="PIRSF005639">
    <property type="entry name" value="Glut_amidoT_SNO"/>
    <property type="match status" value="1"/>
</dbReference>
<evidence type="ECO:0000256" key="3">
    <source>
        <dbReference type="ARBA" id="ARBA00022898"/>
    </source>
</evidence>
<dbReference type="GO" id="GO:0016740">
    <property type="term" value="F:transferase activity"/>
    <property type="evidence" value="ECO:0007669"/>
    <property type="project" value="UniProtKB-KW"/>
</dbReference>
<dbReference type="CDD" id="cd01749">
    <property type="entry name" value="GATase1_PB"/>
    <property type="match status" value="1"/>
</dbReference>
<accession>A0A1U7P1P5</accession>
<dbReference type="Gene3D" id="3.40.50.880">
    <property type="match status" value="1"/>
</dbReference>
<feature type="active site" description="Nucleophile" evidence="10 11">
    <location>
        <position position="83"/>
    </location>
</feature>
<dbReference type="PANTHER" id="PTHR31559:SF0">
    <property type="entry name" value="PYRIDOXAL 5'-PHOSPHATE SYNTHASE SUBUNIT SNO1-RELATED"/>
    <property type="match status" value="1"/>
</dbReference>
<comment type="subunit">
    <text evidence="9 10">In the presence of PdxS, forms a dodecamer of heterodimers. Only shows activity in the heterodimer.</text>
</comment>
<keyword evidence="3 10" id="KW-0663">Pyridoxal phosphate</keyword>
<keyword evidence="2 10" id="KW-0378">Hydrolase</keyword>